<accession>A0A7K1T012</accession>
<feature type="active site" evidence="3">
    <location>
        <position position="46"/>
    </location>
</feature>
<reference evidence="4 5" key="1">
    <citation type="submission" date="2019-12" db="EMBL/GenBank/DDBJ databases">
        <title>Mucilaginibacter sp. HMF7410 genome sequencing and assembly.</title>
        <authorList>
            <person name="Kang H."/>
            <person name="Cha I."/>
            <person name="Kim H."/>
            <person name="Joh K."/>
        </authorList>
    </citation>
    <scope>NUCLEOTIDE SEQUENCE [LARGE SCALE GENOMIC DNA]</scope>
    <source>
        <strain evidence="4 5">HMF7410</strain>
    </source>
</reference>
<dbReference type="RefSeq" id="WP_157568591.1">
    <property type="nucleotide sequence ID" value="NZ_WPIK01000015.1"/>
</dbReference>
<sequence>MTIPIYQADAFTNRLFGGNPAAVCPLKEWLPDETMQQIALENNLAETAFFVPDGDGFMLRWFTPELEIDLCGHATLASAHILCTELNYTKEHINFKTKVAGTLVVSKKDELYSLDFPSRPPQTCKTPNILLEALGGGSTPFSIQKSRDYFMVYEKEEDIINLNPDFNLLSKIDTIGVIVTAPGKEVDFVSRFFAPGSGIPEDPVTGSAHCTLIPYWAKRLGKNSMHAFQLSARKGELWCENNGGRVLISGKAITYLRGEIVVP</sequence>
<dbReference type="Pfam" id="PF02567">
    <property type="entry name" value="PhzC-PhzF"/>
    <property type="match status" value="1"/>
</dbReference>
<protein>
    <submittedName>
        <fullName evidence="4">PhzF family phenazine biosynthesis isomerase</fullName>
    </submittedName>
</protein>
<dbReference type="PANTHER" id="PTHR13774">
    <property type="entry name" value="PHENAZINE BIOSYNTHESIS PROTEIN"/>
    <property type="match status" value="1"/>
</dbReference>
<evidence type="ECO:0000256" key="3">
    <source>
        <dbReference type="PIRSR" id="PIRSR016184-1"/>
    </source>
</evidence>
<dbReference type="AlphaFoldDB" id="A0A7K1T012"/>
<dbReference type="Proteomes" id="UP000462014">
    <property type="component" value="Unassembled WGS sequence"/>
</dbReference>
<dbReference type="PIRSF" id="PIRSF016184">
    <property type="entry name" value="PhzC_PhzF"/>
    <property type="match status" value="1"/>
</dbReference>
<dbReference type="GO" id="GO:0016853">
    <property type="term" value="F:isomerase activity"/>
    <property type="evidence" value="ECO:0007669"/>
    <property type="project" value="UniProtKB-KW"/>
</dbReference>
<dbReference type="PANTHER" id="PTHR13774:SF17">
    <property type="entry name" value="PHENAZINE BIOSYNTHESIS-LIKE DOMAIN-CONTAINING PROTEIN"/>
    <property type="match status" value="1"/>
</dbReference>
<dbReference type="EMBL" id="WPIK01000015">
    <property type="protein sequence ID" value="MVN22893.1"/>
    <property type="molecule type" value="Genomic_DNA"/>
</dbReference>
<dbReference type="GO" id="GO:0005737">
    <property type="term" value="C:cytoplasm"/>
    <property type="evidence" value="ECO:0007669"/>
    <property type="project" value="TreeGrafter"/>
</dbReference>
<keyword evidence="5" id="KW-1185">Reference proteome</keyword>
<dbReference type="InterPro" id="IPR003719">
    <property type="entry name" value="Phenazine_PhzF-like"/>
</dbReference>
<evidence type="ECO:0000256" key="2">
    <source>
        <dbReference type="ARBA" id="ARBA00023235"/>
    </source>
</evidence>
<evidence type="ECO:0000313" key="5">
    <source>
        <dbReference type="Proteomes" id="UP000462014"/>
    </source>
</evidence>
<dbReference type="SUPFAM" id="SSF54506">
    <property type="entry name" value="Diaminopimelate epimerase-like"/>
    <property type="match status" value="1"/>
</dbReference>
<evidence type="ECO:0000256" key="1">
    <source>
        <dbReference type="ARBA" id="ARBA00008270"/>
    </source>
</evidence>
<gene>
    <name evidence="4" type="ORF">GO621_15315</name>
</gene>
<evidence type="ECO:0000313" key="4">
    <source>
        <dbReference type="EMBL" id="MVN22893.1"/>
    </source>
</evidence>
<organism evidence="4 5">
    <name type="scientific">Mucilaginibacter arboris</name>
    <dbReference type="NCBI Taxonomy" id="2682090"/>
    <lineage>
        <taxon>Bacteria</taxon>
        <taxon>Pseudomonadati</taxon>
        <taxon>Bacteroidota</taxon>
        <taxon>Sphingobacteriia</taxon>
        <taxon>Sphingobacteriales</taxon>
        <taxon>Sphingobacteriaceae</taxon>
        <taxon>Mucilaginibacter</taxon>
    </lineage>
</organism>
<dbReference type="NCBIfam" id="TIGR00654">
    <property type="entry name" value="PhzF_family"/>
    <property type="match status" value="1"/>
</dbReference>
<keyword evidence="2 4" id="KW-0413">Isomerase</keyword>
<comment type="similarity">
    <text evidence="1">Belongs to the PhzF family.</text>
</comment>
<comment type="caution">
    <text evidence="4">The sequence shown here is derived from an EMBL/GenBank/DDBJ whole genome shotgun (WGS) entry which is preliminary data.</text>
</comment>
<dbReference type="Gene3D" id="3.10.310.10">
    <property type="entry name" value="Diaminopimelate Epimerase, Chain A, domain 1"/>
    <property type="match status" value="2"/>
</dbReference>
<name>A0A7K1T012_9SPHI</name>
<proteinExistence type="inferred from homology"/>